<dbReference type="RefSeq" id="WP_015349197.1">
    <property type="nucleotide sequence ID" value="NC_020126.1"/>
</dbReference>
<organism evidence="2 3">
    <name type="scientific">Myxococcus stipitatus (strain DSM 14675 / JCM 12634 / Mx s8)</name>
    <dbReference type="NCBI Taxonomy" id="1278073"/>
    <lineage>
        <taxon>Bacteria</taxon>
        <taxon>Pseudomonadati</taxon>
        <taxon>Myxococcota</taxon>
        <taxon>Myxococcia</taxon>
        <taxon>Myxococcales</taxon>
        <taxon>Cystobacterineae</taxon>
        <taxon>Myxococcaceae</taxon>
        <taxon>Myxococcus</taxon>
    </lineage>
</organism>
<name>L7UBK4_MYXSD</name>
<evidence type="ECO:0000256" key="1">
    <source>
        <dbReference type="SAM" id="MobiDB-lite"/>
    </source>
</evidence>
<dbReference type="EMBL" id="CP004025">
    <property type="protein sequence ID" value="AGC44937.1"/>
    <property type="molecule type" value="Genomic_DNA"/>
</dbReference>
<dbReference type="HOGENOM" id="CLU_168841_0_0_7"/>
<dbReference type="STRING" id="1278073.MYSTI_03631"/>
<dbReference type="KEGG" id="msd:MYSTI_03631"/>
<proteinExistence type="predicted"/>
<dbReference type="AlphaFoldDB" id="L7UBK4"/>
<evidence type="ECO:0008006" key="4">
    <source>
        <dbReference type="Google" id="ProtNLM"/>
    </source>
</evidence>
<feature type="compositionally biased region" description="Basic and acidic residues" evidence="1">
    <location>
        <begin position="29"/>
        <end position="56"/>
    </location>
</feature>
<reference evidence="2 3" key="1">
    <citation type="journal article" date="2013" name="Genome Announc.">
        <title>Complete genome sequence of Myxococcus stipitatus strain DSM 14675, a fruiting myxobacterium.</title>
        <authorList>
            <person name="Huntley S."/>
            <person name="Kneip S."/>
            <person name="Treuner-Lange A."/>
            <person name="Sogaard-Andersen L."/>
        </authorList>
    </citation>
    <scope>NUCLEOTIDE SEQUENCE [LARGE SCALE GENOMIC DNA]</scope>
    <source>
        <strain evidence="3">DSM 14675 / JCM 12634 / Mx s8</strain>
    </source>
</reference>
<accession>L7UBK4</accession>
<protein>
    <recommendedName>
        <fullName evidence="4">Latency associated antigen</fullName>
    </recommendedName>
</protein>
<keyword evidence="3" id="KW-1185">Reference proteome</keyword>
<sequence length="87" mass="8960">MSRTHWTWLTVAGLGMALGAFPGCEDEQSREAGRQVGKAAKDVREGAREAAEDVKSASEQAAEGFKEGMGGSGSPPDAGTPDASGHR</sequence>
<gene>
    <name evidence="2" type="ordered locus">MYSTI_03631</name>
</gene>
<dbReference type="Proteomes" id="UP000011131">
    <property type="component" value="Chromosome"/>
</dbReference>
<evidence type="ECO:0000313" key="3">
    <source>
        <dbReference type="Proteomes" id="UP000011131"/>
    </source>
</evidence>
<evidence type="ECO:0000313" key="2">
    <source>
        <dbReference type="EMBL" id="AGC44937.1"/>
    </source>
</evidence>
<dbReference type="PATRIC" id="fig|1278073.3.peg.3691"/>
<feature type="region of interest" description="Disordered" evidence="1">
    <location>
        <begin position="29"/>
        <end position="87"/>
    </location>
</feature>